<organism evidence="2 3">
    <name type="scientific">Burkholderia cepacia</name>
    <name type="common">Pseudomonas cepacia</name>
    <dbReference type="NCBI Taxonomy" id="292"/>
    <lineage>
        <taxon>Bacteria</taxon>
        <taxon>Pseudomonadati</taxon>
        <taxon>Pseudomonadota</taxon>
        <taxon>Betaproteobacteria</taxon>
        <taxon>Burkholderiales</taxon>
        <taxon>Burkholderiaceae</taxon>
        <taxon>Burkholderia</taxon>
        <taxon>Burkholderia cepacia complex</taxon>
    </lineage>
</organism>
<proteinExistence type="predicted"/>
<dbReference type="EMBL" id="LOYH01000105">
    <property type="protein sequence ID" value="KVK73029.1"/>
    <property type="molecule type" value="Genomic_DNA"/>
</dbReference>
<dbReference type="Pfam" id="PF12708">
    <property type="entry name" value="Pect-lyase_RHGA_epim"/>
    <property type="match status" value="1"/>
</dbReference>
<accession>A0A103Z453</accession>
<sequence length="809" mass="82501">MTTEFPATYVVGTAPGLTARPLLQELVDLPISVRRFGVMGDGVTDDTAALQVALDAGVPLYFPPGTYLYSNTLTATTSIIGAGWDSILQCTTPQGQNSVIYWRNASHFKIRDLQFFSKNATAYYPDENAGSINLLDCSQFEISGCKFSNSAGGGAIMRSCVNGKVFGNTLLDVWHDGIHVTKASSDITITNNEVINGGDDAFAVVGYFNEGVRPCRVTIANNRVVGTKYARGIAIVGAQDITVTDNQIYNPMAAGIYVASELTSVYQSYGNDNVTVANNVLDTCGVQSNIGAIVNSPNGPLGYGALVVTATAGFNNSNITIVNNTIKNAAGTPIGLWQPAGSNIHVNISQNMISNAWDPNNKNGFPLTTISATSASATLNFANTPGVAVGMTAWYFDGTTSVPIGTVVSAGISTVTLSQNATVPSGGTVIFSGVGLFGTTIATTASAASGATSLTFATTTGVTYNDNYGFGSPGNETTGVSVGQSVSGTNIAAGTFVTGVTANSVTLSKATTGTVASGASIVFTPMICMTTQTIKTSAAAAAGTNTLTFTPYPSARGCAVGQGVSGTNIPIGTYVTSVSGNGNGPTVTLSSNFTGSGIASGASITFTGTGGLSAVSGITLYNTRGCIVSKNQLSGISKDGIYVDGSCASLTEISGNTGENIGCCNGFARLITVGALTAGASLKLRGNYMAQPVNYPRAIDALISSSSWAYTSWSEDNIAQNGFVGFGVQLTPVAQTVGASPWTFTNSYLSAISLAVAGGTVSSIGVSRNGQASYACGLTNGLIDLKPGDAMTVTFSVAPSVTMIPRLGQ</sequence>
<name>A0A103Z453_BURCE</name>
<dbReference type="SMART" id="SM00710">
    <property type="entry name" value="PbH1"/>
    <property type="match status" value="10"/>
</dbReference>
<dbReference type="InterPro" id="IPR011050">
    <property type="entry name" value="Pectin_lyase_fold/virulence"/>
</dbReference>
<dbReference type="SUPFAM" id="SSF51126">
    <property type="entry name" value="Pectin lyase-like"/>
    <property type="match status" value="1"/>
</dbReference>
<comment type="caution">
    <text evidence="2">The sequence shown here is derived from an EMBL/GenBank/DDBJ whole genome shotgun (WGS) entry which is preliminary data.</text>
</comment>
<dbReference type="InterPro" id="IPR024535">
    <property type="entry name" value="RHGA/B-epi-like_pectate_lyase"/>
</dbReference>
<evidence type="ECO:0000313" key="3">
    <source>
        <dbReference type="Proteomes" id="UP000069001"/>
    </source>
</evidence>
<gene>
    <name evidence="2" type="ORF">WS90_33225</name>
</gene>
<dbReference type="InterPro" id="IPR012334">
    <property type="entry name" value="Pectin_lyas_fold"/>
</dbReference>
<reference evidence="2 3" key="1">
    <citation type="submission" date="2015-11" db="EMBL/GenBank/DDBJ databases">
        <title>Expanding the genomic diversity of Burkholderia species for the development of highly accurate diagnostics.</title>
        <authorList>
            <person name="Sahl J."/>
            <person name="Keim P."/>
            <person name="Wagner D."/>
        </authorList>
    </citation>
    <scope>NUCLEOTIDE SEQUENCE [LARGE SCALE GENOMIC DNA]</scope>
    <source>
        <strain evidence="2 3">MSMB1302</strain>
    </source>
</reference>
<dbReference type="RefSeq" id="WP_059732780.1">
    <property type="nucleotide sequence ID" value="NZ_LOYH01000105.1"/>
</dbReference>
<feature type="domain" description="Rhamnogalacturonase A/B/Epimerase-like pectate lyase" evidence="1">
    <location>
        <begin position="31"/>
        <end position="250"/>
    </location>
</feature>
<dbReference type="GO" id="GO:0016829">
    <property type="term" value="F:lyase activity"/>
    <property type="evidence" value="ECO:0007669"/>
    <property type="project" value="UniProtKB-KW"/>
</dbReference>
<dbReference type="AlphaFoldDB" id="A0A103Z453"/>
<evidence type="ECO:0000313" key="2">
    <source>
        <dbReference type="EMBL" id="KVK73029.1"/>
    </source>
</evidence>
<protein>
    <submittedName>
        <fullName evidence="2">Pectate lyase</fullName>
    </submittedName>
</protein>
<dbReference type="Proteomes" id="UP000069001">
    <property type="component" value="Unassembled WGS sequence"/>
</dbReference>
<dbReference type="Gene3D" id="2.160.20.10">
    <property type="entry name" value="Single-stranded right-handed beta-helix, Pectin lyase-like"/>
    <property type="match status" value="1"/>
</dbReference>
<dbReference type="InterPro" id="IPR006626">
    <property type="entry name" value="PbH1"/>
</dbReference>
<keyword evidence="2" id="KW-0456">Lyase</keyword>
<evidence type="ECO:0000259" key="1">
    <source>
        <dbReference type="Pfam" id="PF12708"/>
    </source>
</evidence>